<accession>A0A644ZL84</accession>
<gene>
    <name evidence="1" type="ORF">SDC9_88308</name>
</gene>
<organism evidence="1">
    <name type="scientific">bioreactor metagenome</name>
    <dbReference type="NCBI Taxonomy" id="1076179"/>
    <lineage>
        <taxon>unclassified sequences</taxon>
        <taxon>metagenomes</taxon>
        <taxon>ecological metagenomes</taxon>
    </lineage>
</organism>
<sequence length="138" mass="15099">MVELFQAPFCPYDFGCKGGKLHEGKALVHAESHSVAEKHPIDGIDLWVINNHLIQFGEKGRMSAVIGPVGIQDLQLGKRGIATLGGEPALDEGKVILIHGKLVLIEQGPQVLLLTKTLETWRKGRSLLVLKEMVGQQF</sequence>
<evidence type="ECO:0000313" key="1">
    <source>
        <dbReference type="EMBL" id="MPM41652.1"/>
    </source>
</evidence>
<name>A0A644ZL84_9ZZZZ</name>
<protein>
    <submittedName>
        <fullName evidence="1">Uncharacterized protein</fullName>
    </submittedName>
</protein>
<proteinExistence type="predicted"/>
<dbReference type="AlphaFoldDB" id="A0A644ZL84"/>
<dbReference type="EMBL" id="VSSQ01009446">
    <property type="protein sequence ID" value="MPM41652.1"/>
    <property type="molecule type" value="Genomic_DNA"/>
</dbReference>
<reference evidence="1" key="1">
    <citation type="submission" date="2019-08" db="EMBL/GenBank/DDBJ databases">
        <authorList>
            <person name="Kucharzyk K."/>
            <person name="Murdoch R.W."/>
            <person name="Higgins S."/>
            <person name="Loffler F."/>
        </authorList>
    </citation>
    <scope>NUCLEOTIDE SEQUENCE</scope>
</reference>
<comment type="caution">
    <text evidence="1">The sequence shown here is derived from an EMBL/GenBank/DDBJ whole genome shotgun (WGS) entry which is preliminary data.</text>
</comment>